<keyword evidence="2" id="KW-0472">Membrane</keyword>
<organism evidence="3 4">
    <name type="scientific">Polyplosphaeria fusca</name>
    <dbReference type="NCBI Taxonomy" id="682080"/>
    <lineage>
        <taxon>Eukaryota</taxon>
        <taxon>Fungi</taxon>
        <taxon>Dikarya</taxon>
        <taxon>Ascomycota</taxon>
        <taxon>Pezizomycotina</taxon>
        <taxon>Dothideomycetes</taxon>
        <taxon>Pleosporomycetidae</taxon>
        <taxon>Pleosporales</taxon>
        <taxon>Tetraplosphaeriaceae</taxon>
        <taxon>Polyplosphaeria</taxon>
    </lineage>
</organism>
<reference evidence="3" key="1">
    <citation type="journal article" date="2020" name="Stud. Mycol.">
        <title>101 Dothideomycetes genomes: a test case for predicting lifestyles and emergence of pathogens.</title>
        <authorList>
            <person name="Haridas S."/>
            <person name="Albert R."/>
            <person name="Binder M."/>
            <person name="Bloem J."/>
            <person name="Labutti K."/>
            <person name="Salamov A."/>
            <person name="Andreopoulos B."/>
            <person name="Baker S."/>
            <person name="Barry K."/>
            <person name="Bills G."/>
            <person name="Bluhm B."/>
            <person name="Cannon C."/>
            <person name="Castanera R."/>
            <person name="Culley D."/>
            <person name="Daum C."/>
            <person name="Ezra D."/>
            <person name="Gonzalez J."/>
            <person name="Henrissat B."/>
            <person name="Kuo A."/>
            <person name="Liang C."/>
            <person name="Lipzen A."/>
            <person name="Lutzoni F."/>
            <person name="Magnuson J."/>
            <person name="Mondo S."/>
            <person name="Nolan M."/>
            <person name="Ohm R."/>
            <person name="Pangilinan J."/>
            <person name="Park H.-J."/>
            <person name="Ramirez L."/>
            <person name="Alfaro M."/>
            <person name="Sun H."/>
            <person name="Tritt A."/>
            <person name="Yoshinaga Y."/>
            <person name="Zwiers L.-H."/>
            <person name="Turgeon B."/>
            <person name="Goodwin S."/>
            <person name="Spatafora J."/>
            <person name="Crous P."/>
            <person name="Grigoriev I."/>
        </authorList>
    </citation>
    <scope>NUCLEOTIDE SEQUENCE</scope>
    <source>
        <strain evidence="3">CBS 125425</strain>
    </source>
</reference>
<feature type="compositionally biased region" description="Basic residues" evidence="1">
    <location>
        <begin position="92"/>
        <end position="102"/>
    </location>
</feature>
<proteinExistence type="predicted"/>
<keyword evidence="2" id="KW-0812">Transmembrane</keyword>
<gene>
    <name evidence="3" type="ORF">EJ04DRAFT_561546</name>
</gene>
<evidence type="ECO:0000256" key="2">
    <source>
        <dbReference type="SAM" id="Phobius"/>
    </source>
</evidence>
<dbReference type="Proteomes" id="UP000799444">
    <property type="component" value="Unassembled WGS sequence"/>
</dbReference>
<feature type="compositionally biased region" description="Pro residues" evidence="1">
    <location>
        <begin position="106"/>
        <end position="115"/>
    </location>
</feature>
<evidence type="ECO:0000313" key="3">
    <source>
        <dbReference type="EMBL" id="KAF2737379.1"/>
    </source>
</evidence>
<feature type="transmembrane region" description="Helical" evidence="2">
    <location>
        <begin position="20"/>
        <end position="41"/>
    </location>
</feature>
<sequence length="431" mass="45644">MSTSVETSLSSLSNSLVGGLAIALRTLFLAAFLLWAALAWLRWASAEFTSRLRPAVAEFFGTVSAAFRVPAHRGRCRRSSSSSPPGPGPRSRSSRSRSRSRSRSPSSPPPPPPHSDPFAMAAVPAWYPAYYQEGLRRLELEETLYRRDPLPDAFETREVATRYSVPKSSCGPEVLWAYEAYFYQSGPLYRHGVRPPTIKEWEAWGAGKGTIPAAYDDFAAANGYPPAPPSPTAFVPAPAPPPLLAPAPVWAPAPAPAPVWAWPTPVVAAAPAPPPPPPSAAPVFFAAPAPVPALAPAAPAPAPAPPAAAPAASPAVPLAARLAAERLSTVANQALATVQSVNSVSNDAARFVPACQGLHQTILIPAIGYLKQAAAWTKAELRARVNWPMAETKGLHATVEDMELEGPIPQEVKDMEAAIEEVCDLLGDRIM</sequence>
<keyword evidence="2" id="KW-1133">Transmembrane helix</keyword>
<evidence type="ECO:0000256" key="1">
    <source>
        <dbReference type="SAM" id="MobiDB-lite"/>
    </source>
</evidence>
<name>A0A9P4R2E2_9PLEO</name>
<keyword evidence="4" id="KW-1185">Reference proteome</keyword>
<dbReference type="PRINTS" id="PR01217">
    <property type="entry name" value="PRICHEXTENSN"/>
</dbReference>
<accession>A0A9P4R2E2</accession>
<comment type="caution">
    <text evidence="3">The sequence shown here is derived from an EMBL/GenBank/DDBJ whole genome shotgun (WGS) entry which is preliminary data.</text>
</comment>
<dbReference type="EMBL" id="ML996116">
    <property type="protein sequence ID" value="KAF2737379.1"/>
    <property type="molecule type" value="Genomic_DNA"/>
</dbReference>
<dbReference type="AlphaFoldDB" id="A0A9P4R2E2"/>
<protein>
    <submittedName>
        <fullName evidence="3">Uncharacterized protein</fullName>
    </submittedName>
</protein>
<evidence type="ECO:0000313" key="4">
    <source>
        <dbReference type="Proteomes" id="UP000799444"/>
    </source>
</evidence>
<feature type="region of interest" description="Disordered" evidence="1">
    <location>
        <begin position="74"/>
        <end position="116"/>
    </location>
</feature>